<organism evidence="1 2">
    <name type="scientific">Absidia repens</name>
    <dbReference type="NCBI Taxonomy" id="90262"/>
    <lineage>
        <taxon>Eukaryota</taxon>
        <taxon>Fungi</taxon>
        <taxon>Fungi incertae sedis</taxon>
        <taxon>Mucoromycota</taxon>
        <taxon>Mucoromycotina</taxon>
        <taxon>Mucoromycetes</taxon>
        <taxon>Mucorales</taxon>
        <taxon>Cunninghamellaceae</taxon>
        <taxon>Absidia</taxon>
    </lineage>
</organism>
<name>A0A1X2HXD7_9FUNG</name>
<accession>A0A1X2HXD7</accession>
<dbReference type="Proteomes" id="UP000193560">
    <property type="component" value="Unassembled WGS sequence"/>
</dbReference>
<sequence length="68" mass="7189">MMVCLIHTVSAAECCDGLDTACCGKCGGLFDDGPECTIKGNPHDTVCGDKNCPLFVTENCDSVRGWKC</sequence>
<evidence type="ECO:0000313" key="1">
    <source>
        <dbReference type="EMBL" id="ORZ04520.1"/>
    </source>
</evidence>
<evidence type="ECO:0000313" key="2">
    <source>
        <dbReference type="Proteomes" id="UP000193560"/>
    </source>
</evidence>
<dbReference type="AlphaFoldDB" id="A0A1X2HXD7"/>
<keyword evidence="2" id="KW-1185">Reference proteome</keyword>
<reference evidence="1 2" key="1">
    <citation type="submission" date="2016-07" db="EMBL/GenBank/DDBJ databases">
        <title>Pervasive Adenine N6-methylation of Active Genes in Fungi.</title>
        <authorList>
            <consortium name="DOE Joint Genome Institute"/>
            <person name="Mondo S.J."/>
            <person name="Dannebaum R.O."/>
            <person name="Kuo R.C."/>
            <person name="Labutti K."/>
            <person name="Haridas S."/>
            <person name="Kuo A."/>
            <person name="Salamov A."/>
            <person name="Ahrendt S.R."/>
            <person name="Lipzen A."/>
            <person name="Sullivan W."/>
            <person name="Andreopoulos W.B."/>
            <person name="Clum A."/>
            <person name="Lindquist E."/>
            <person name="Daum C."/>
            <person name="Ramamoorthy G.K."/>
            <person name="Gryganskyi A."/>
            <person name="Culley D."/>
            <person name="Magnuson J.K."/>
            <person name="James T.Y."/>
            <person name="O'Malley M.A."/>
            <person name="Stajich J.E."/>
            <person name="Spatafora J.W."/>
            <person name="Visel A."/>
            <person name="Grigoriev I.V."/>
        </authorList>
    </citation>
    <scope>NUCLEOTIDE SEQUENCE [LARGE SCALE GENOMIC DNA]</scope>
    <source>
        <strain evidence="1 2">NRRL 1336</strain>
    </source>
</reference>
<proteinExistence type="predicted"/>
<gene>
    <name evidence="1" type="ORF">BCR42DRAFT_429204</name>
</gene>
<comment type="caution">
    <text evidence="1">The sequence shown here is derived from an EMBL/GenBank/DDBJ whole genome shotgun (WGS) entry which is preliminary data.</text>
</comment>
<protein>
    <submittedName>
        <fullName evidence="1">Uncharacterized protein</fullName>
    </submittedName>
</protein>
<dbReference type="EMBL" id="MCGE01000050">
    <property type="protein sequence ID" value="ORZ04520.1"/>
    <property type="molecule type" value="Genomic_DNA"/>
</dbReference>